<dbReference type="RefSeq" id="WP_010036819.1">
    <property type="nucleotide sequence ID" value="NZ_CP025958.1"/>
</dbReference>
<evidence type="ECO:0000313" key="3">
    <source>
        <dbReference type="Proteomes" id="UP000245802"/>
    </source>
</evidence>
<evidence type="ECO:0000256" key="1">
    <source>
        <dbReference type="SAM" id="Phobius"/>
    </source>
</evidence>
<sequence length="65" mass="7038">MNEKYLSELKVWAIRAAVVIALSVTTALINRYLGVQVEVAPPPVQVVVQPAPGTEQQPTVTVTRP</sequence>
<keyword evidence="1" id="KW-1133">Transmembrane helix</keyword>
<dbReference type="AlphaFoldDB" id="A0A2Z3H4P9"/>
<proteinExistence type="predicted"/>
<gene>
    <name evidence="2" type="ORF">C1280_17920</name>
</gene>
<dbReference type="KEGG" id="gog:C1280_17920"/>
<reference evidence="2 3" key="1">
    <citation type="submission" date="2018-01" db="EMBL/GenBank/DDBJ databases">
        <title>G. obscuriglobus.</title>
        <authorList>
            <person name="Franke J."/>
            <person name="Blomberg W."/>
            <person name="Selmecki A."/>
        </authorList>
    </citation>
    <scope>NUCLEOTIDE SEQUENCE [LARGE SCALE GENOMIC DNA]</scope>
    <source>
        <strain evidence="2 3">DSM 5831</strain>
    </source>
</reference>
<dbReference type="Proteomes" id="UP000245802">
    <property type="component" value="Chromosome"/>
</dbReference>
<feature type="transmembrane region" description="Helical" evidence="1">
    <location>
        <begin position="12"/>
        <end position="33"/>
    </location>
</feature>
<dbReference type="EMBL" id="CP025958">
    <property type="protein sequence ID" value="AWM38677.1"/>
    <property type="molecule type" value="Genomic_DNA"/>
</dbReference>
<organism evidence="2 3">
    <name type="scientific">Gemmata obscuriglobus</name>
    <dbReference type="NCBI Taxonomy" id="114"/>
    <lineage>
        <taxon>Bacteria</taxon>
        <taxon>Pseudomonadati</taxon>
        <taxon>Planctomycetota</taxon>
        <taxon>Planctomycetia</taxon>
        <taxon>Gemmatales</taxon>
        <taxon>Gemmataceae</taxon>
        <taxon>Gemmata</taxon>
    </lineage>
</organism>
<accession>A0A2Z3H4P9</accession>
<evidence type="ECO:0000313" key="2">
    <source>
        <dbReference type="EMBL" id="AWM38677.1"/>
    </source>
</evidence>
<keyword evidence="3" id="KW-1185">Reference proteome</keyword>
<name>A0A2Z3H4P9_9BACT</name>
<keyword evidence="1" id="KW-0812">Transmembrane</keyword>
<keyword evidence="1" id="KW-0472">Membrane</keyword>
<protein>
    <submittedName>
        <fullName evidence="2">Uncharacterized protein</fullName>
    </submittedName>
</protein>